<reference evidence="1" key="1">
    <citation type="journal article" date="2014" name="Front. Microbiol.">
        <title>High frequency of phylogenetically diverse reductive dehalogenase-homologous genes in deep subseafloor sedimentary metagenomes.</title>
        <authorList>
            <person name="Kawai M."/>
            <person name="Futagami T."/>
            <person name="Toyoda A."/>
            <person name="Takaki Y."/>
            <person name="Nishi S."/>
            <person name="Hori S."/>
            <person name="Arai W."/>
            <person name="Tsubouchi T."/>
            <person name="Morono Y."/>
            <person name="Uchiyama I."/>
            <person name="Ito T."/>
            <person name="Fujiyama A."/>
            <person name="Inagaki F."/>
            <person name="Takami H."/>
        </authorList>
    </citation>
    <scope>NUCLEOTIDE SEQUENCE</scope>
    <source>
        <strain evidence="1">Expedition CK06-06</strain>
    </source>
</reference>
<proteinExistence type="predicted"/>
<sequence>VCKAGETLQIEGNGKILTKEEFEAKYDLPEHKAKIERHALFVEGLAARNDSFELGAYEFVINKIIEACESDFHTSNGGGSIVMNS</sequence>
<protein>
    <submittedName>
        <fullName evidence="1">Uncharacterized protein</fullName>
    </submittedName>
</protein>
<accession>X1DI72</accession>
<feature type="non-terminal residue" evidence="1">
    <location>
        <position position="1"/>
    </location>
</feature>
<dbReference type="AlphaFoldDB" id="X1DI72"/>
<evidence type="ECO:0000313" key="1">
    <source>
        <dbReference type="EMBL" id="GAH20576.1"/>
    </source>
</evidence>
<organism evidence="1">
    <name type="scientific">marine sediment metagenome</name>
    <dbReference type="NCBI Taxonomy" id="412755"/>
    <lineage>
        <taxon>unclassified sequences</taxon>
        <taxon>metagenomes</taxon>
        <taxon>ecological metagenomes</taxon>
    </lineage>
</organism>
<dbReference type="EMBL" id="BART01040774">
    <property type="protein sequence ID" value="GAH20576.1"/>
    <property type="molecule type" value="Genomic_DNA"/>
</dbReference>
<gene>
    <name evidence="1" type="ORF">S01H4_66123</name>
</gene>
<comment type="caution">
    <text evidence="1">The sequence shown here is derived from an EMBL/GenBank/DDBJ whole genome shotgun (WGS) entry which is preliminary data.</text>
</comment>
<name>X1DI72_9ZZZZ</name>
<feature type="non-terminal residue" evidence="1">
    <location>
        <position position="85"/>
    </location>
</feature>